<evidence type="ECO:0000313" key="2">
    <source>
        <dbReference type="EMBL" id="KAJ5377366.1"/>
    </source>
</evidence>
<evidence type="ECO:0008006" key="4">
    <source>
        <dbReference type="Google" id="ProtNLM"/>
    </source>
</evidence>
<dbReference type="OrthoDB" id="6359816at2759"/>
<evidence type="ECO:0000313" key="3">
    <source>
        <dbReference type="Proteomes" id="UP001147782"/>
    </source>
</evidence>
<feature type="region of interest" description="Disordered" evidence="1">
    <location>
        <begin position="16"/>
        <end position="45"/>
    </location>
</feature>
<gene>
    <name evidence="2" type="ORF">N7496_004775</name>
</gene>
<protein>
    <recommendedName>
        <fullName evidence="4">BTB domain-containing protein</fullName>
    </recommendedName>
</protein>
<dbReference type="GeneID" id="81436883"/>
<feature type="compositionally biased region" description="Basic and acidic residues" evidence="1">
    <location>
        <begin position="36"/>
        <end position="45"/>
    </location>
</feature>
<dbReference type="PANTHER" id="PTHR47843:SF5">
    <property type="entry name" value="BTB_POZ DOMAIN PROTEIN"/>
    <property type="match status" value="1"/>
</dbReference>
<reference evidence="2" key="1">
    <citation type="submission" date="2022-11" db="EMBL/GenBank/DDBJ databases">
        <authorList>
            <person name="Petersen C."/>
        </authorList>
    </citation>
    <scope>NUCLEOTIDE SEQUENCE</scope>
    <source>
        <strain evidence="2">IBT 29864</strain>
    </source>
</reference>
<dbReference type="AlphaFoldDB" id="A0A9W9VFD8"/>
<dbReference type="Proteomes" id="UP001147782">
    <property type="component" value="Unassembled WGS sequence"/>
</dbReference>
<dbReference type="EMBL" id="JAPZBS010000004">
    <property type="protein sequence ID" value="KAJ5377366.1"/>
    <property type="molecule type" value="Genomic_DNA"/>
</dbReference>
<proteinExistence type="predicted"/>
<reference evidence="2" key="2">
    <citation type="journal article" date="2023" name="IMA Fungus">
        <title>Comparative genomic study of the Penicillium genus elucidates a diverse pangenome and 15 lateral gene transfer events.</title>
        <authorList>
            <person name="Petersen C."/>
            <person name="Sorensen T."/>
            <person name="Nielsen M.R."/>
            <person name="Sondergaard T.E."/>
            <person name="Sorensen J.L."/>
            <person name="Fitzpatrick D.A."/>
            <person name="Frisvad J.C."/>
            <person name="Nielsen K.L."/>
        </authorList>
    </citation>
    <scope>NUCLEOTIDE SEQUENCE</scope>
    <source>
        <strain evidence="2">IBT 29864</strain>
    </source>
</reference>
<comment type="caution">
    <text evidence="2">The sequence shown here is derived from an EMBL/GenBank/DDBJ whole genome shotgun (WGS) entry which is preliminary data.</text>
</comment>
<evidence type="ECO:0000256" key="1">
    <source>
        <dbReference type="SAM" id="MobiDB-lite"/>
    </source>
</evidence>
<accession>A0A9W9VFD8</accession>
<dbReference type="PANTHER" id="PTHR47843">
    <property type="entry name" value="BTB DOMAIN-CONTAINING PROTEIN-RELATED"/>
    <property type="match status" value="1"/>
</dbReference>
<organism evidence="2 3">
    <name type="scientific">Penicillium cataractarum</name>
    <dbReference type="NCBI Taxonomy" id="2100454"/>
    <lineage>
        <taxon>Eukaryota</taxon>
        <taxon>Fungi</taxon>
        <taxon>Dikarya</taxon>
        <taxon>Ascomycota</taxon>
        <taxon>Pezizomycotina</taxon>
        <taxon>Eurotiomycetes</taxon>
        <taxon>Eurotiomycetidae</taxon>
        <taxon>Eurotiales</taxon>
        <taxon>Aspergillaceae</taxon>
        <taxon>Penicillium</taxon>
    </lineage>
</organism>
<keyword evidence="3" id="KW-1185">Reference proteome</keyword>
<sequence>MLEFLYTGDYTTPCSTQTPEITQAKGGDVPEINSKPTEELPRKYRPESDITNEFDMHLHEHLTESATRALDDTPETLMPRPETNDNPALIDESPQITTKDGDESVVTEPLVNSILDCHPSYFHLRMYGEADYFMIDDLKRKAEAHFYASFMSSPKAESFTETIEELYSTRANYLELRQAAIETIIANLPSLRSGPMPVITSELMKSVPDFTYDLLQATLDEYV</sequence>
<feature type="region of interest" description="Disordered" evidence="1">
    <location>
        <begin position="78"/>
        <end position="102"/>
    </location>
</feature>
<name>A0A9W9VFD8_9EURO</name>
<dbReference type="RefSeq" id="XP_056556229.1">
    <property type="nucleotide sequence ID" value="XM_056697704.1"/>
</dbReference>